<protein>
    <submittedName>
        <fullName evidence="1">Uncharacterized protein</fullName>
    </submittedName>
</protein>
<proteinExistence type="predicted"/>
<reference evidence="1" key="1">
    <citation type="journal article" date="2014" name="Front. Microbiol.">
        <title>High frequency of phylogenetically diverse reductive dehalogenase-homologous genes in deep subseafloor sedimentary metagenomes.</title>
        <authorList>
            <person name="Kawai M."/>
            <person name="Futagami T."/>
            <person name="Toyoda A."/>
            <person name="Takaki Y."/>
            <person name="Nishi S."/>
            <person name="Hori S."/>
            <person name="Arai W."/>
            <person name="Tsubouchi T."/>
            <person name="Morono Y."/>
            <person name="Uchiyama I."/>
            <person name="Ito T."/>
            <person name="Fujiyama A."/>
            <person name="Inagaki F."/>
            <person name="Takami H."/>
        </authorList>
    </citation>
    <scope>NUCLEOTIDE SEQUENCE</scope>
    <source>
        <strain evidence="1">Expedition CK06-06</strain>
    </source>
</reference>
<comment type="caution">
    <text evidence="1">The sequence shown here is derived from an EMBL/GenBank/DDBJ whole genome shotgun (WGS) entry which is preliminary data.</text>
</comment>
<evidence type="ECO:0000313" key="1">
    <source>
        <dbReference type="EMBL" id="GAG71066.1"/>
    </source>
</evidence>
<dbReference type="EMBL" id="BART01008260">
    <property type="protein sequence ID" value="GAG71066.1"/>
    <property type="molecule type" value="Genomic_DNA"/>
</dbReference>
<name>X1BGA3_9ZZZZ</name>
<feature type="non-terminal residue" evidence="1">
    <location>
        <position position="32"/>
    </location>
</feature>
<dbReference type="AlphaFoldDB" id="X1BGA3"/>
<accession>X1BGA3</accession>
<organism evidence="1">
    <name type="scientific">marine sediment metagenome</name>
    <dbReference type="NCBI Taxonomy" id="412755"/>
    <lineage>
        <taxon>unclassified sequences</taxon>
        <taxon>metagenomes</taxon>
        <taxon>ecological metagenomes</taxon>
    </lineage>
</organism>
<sequence>MRYIKNLLAIVLIFAFAPGLLFPQYQELSTER</sequence>
<gene>
    <name evidence="1" type="ORF">S01H4_18621</name>
</gene>